<comment type="pathway">
    <text evidence="3">One-carbon metabolism; methylamine degradation.</text>
</comment>
<sequence length="179" mass="19073">MELVSVLVNAAALFLLWLFVAAGSHKLQSNNSEYYEVIFAGYGIQSAFLAQQLPKLVGVIEVVVGMLLLVPALRPWGAAAAAVILAAYALLILLQLLQGKSGMDCGCAGPDGEIKISPALLLRNLVLLSLAVFCWQAVVTVGVMPWLISVLAATVLILVYLSGEQLMVTAQRIQLIQRG</sequence>
<dbReference type="RefSeq" id="WP_258331676.1">
    <property type="nucleotide sequence ID" value="NZ_JAPTGG010000007.1"/>
</dbReference>
<evidence type="ECO:0000256" key="1">
    <source>
        <dbReference type="ARBA" id="ARBA00003475"/>
    </source>
</evidence>
<evidence type="ECO:0000256" key="8">
    <source>
        <dbReference type="SAM" id="Phobius"/>
    </source>
</evidence>
<dbReference type="Proteomes" id="UP001069090">
    <property type="component" value="Unassembled WGS sequence"/>
</dbReference>
<evidence type="ECO:0000256" key="3">
    <source>
        <dbReference type="ARBA" id="ARBA00004856"/>
    </source>
</evidence>
<reference evidence="10 11" key="1">
    <citation type="submission" date="2022-12" db="EMBL/GenBank/DDBJ databases">
        <title>Dasania phycosphaerae sp. nov., isolated from particulate material of the south coast of Korea.</title>
        <authorList>
            <person name="Jiang Y."/>
        </authorList>
    </citation>
    <scope>NUCLEOTIDE SEQUENCE [LARGE SCALE GENOMIC DNA]</scope>
    <source>
        <strain evidence="10 11">GY-19</strain>
    </source>
</reference>
<feature type="domain" description="Methylamine utilisation protein MauE" evidence="9">
    <location>
        <begin position="6"/>
        <end position="134"/>
    </location>
</feature>
<dbReference type="GO" id="GO:0016020">
    <property type="term" value="C:membrane"/>
    <property type="evidence" value="ECO:0007669"/>
    <property type="project" value="UniProtKB-SubCell"/>
</dbReference>
<keyword evidence="6 8" id="KW-1133">Transmembrane helix</keyword>
<dbReference type="EMBL" id="JAPTGG010000007">
    <property type="protein sequence ID" value="MCZ0865530.1"/>
    <property type="molecule type" value="Genomic_DNA"/>
</dbReference>
<keyword evidence="5 8" id="KW-0812">Transmembrane</keyword>
<feature type="transmembrane region" description="Helical" evidence="8">
    <location>
        <begin position="120"/>
        <end position="138"/>
    </location>
</feature>
<feature type="transmembrane region" description="Helical" evidence="8">
    <location>
        <begin position="79"/>
        <end position="99"/>
    </location>
</feature>
<evidence type="ECO:0000313" key="10">
    <source>
        <dbReference type="EMBL" id="MCZ0865530.1"/>
    </source>
</evidence>
<dbReference type="GO" id="GO:0030416">
    <property type="term" value="P:methylamine metabolic process"/>
    <property type="evidence" value="ECO:0007669"/>
    <property type="project" value="InterPro"/>
</dbReference>
<feature type="transmembrane region" description="Helical" evidence="8">
    <location>
        <begin position="144"/>
        <end position="163"/>
    </location>
</feature>
<comment type="function">
    <text evidence="1">May be specifically involved in the processing, transport, and/or maturation of the MADH beta-subunit.</text>
</comment>
<evidence type="ECO:0000256" key="5">
    <source>
        <dbReference type="ARBA" id="ARBA00022692"/>
    </source>
</evidence>
<evidence type="ECO:0000256" key="6">
    <source>
        <dbReference type="ARBA" id="ARBA00022989"/>
    </source>
</evidence>
<protein>
    <recommendedName>
        <fullName evidence="4">Methylamine utilization protein MauE</fullName>
    </recommendedName>
</protein>
<accession>A0A9J6RMD1</accession>
<name>A0A9J6RMD1_9GAMM</name>
<evidence type="ECO:0000256" key="4">
    <source>
        <dbReference type="ARBA" id="ARBA00019078"/>
    </source>
</evidence>
<evidence type="ECO:0000256" key="2">
    <source>
        <dbReference type="ARBA" id="ARBA00004141"/>
    </source>
</evidence>
<keyword evidence="7 8" id="KW-0472">Membrane</keyword>
<dbReference type="AlphaFoldDB" id="A0A9J6RMD1"/>
<evidence type="ECO:0000256" key="7">
    <source>
        <dbReference type="ARBA" id="ARBA00023136"/>
    </source>
</evidence>
<evidence type="ECO:0000313" key="11">
    <source>
        <dbReference type="Proteomes" id="UP001069090"/>
    </source>
</evidence>
<gene>
    <name evidence="10" type="ORF">O0V09_09980</name>
</gene>
<dbReference type="InterPro" id="IPR009908">
    <property type="entry name" value="Methylamine_util_MauE"/>
</dbReference>
<evidence type="ECO:0000259" key="9">
    <source>
        <dbReference type="Pfam" id="PF07291"/>
    </source>
</evidence>
<proteinExistence type="predicted"/>
<keyword evidence="11" id="KW-1185">Reference proteome</keyword>
<comment type="caution">
    <text evidence="10">The sequence shown here is derived from an EMBL/GenBank/DDBJ whole genome shotgun (WGS) entry which is preliminary data.</text>
</comment>
<organism evidence="10 11">
    <name type="scientific">Dasania phycosphaerae</name>
    <dbReference type="NCBI Taxonomy" id="2950436"/>
    <lineage>
        <taxon>Bacteria</taxon>
        <taxon>Pseudomonadati</taxon>
        <taxon>Pseudomonadota</taxon>
        <taxon>Gammaproteobacteria</taxon>
        <taxon>Cellvibrionales</taxon>
        <taxon>Spongiibacteraceae</taxon>
        <taxon>Dasania</taxon>
    </lineage>
</organism>
<dbReference type="Pfam" id="PF07291">
    <property type="entry name" value="MauE"/>
    <property type="match status" value="1"/>
</dbReference>
<comment type="subcellular location">
    <subcellularLocation>
        <location evidence="2">Membrane</location>
        <topology evidence="2">Multi-pass membrane protein</topology>
    </subcellularLocation>
</comment>